<proteinExistence type="inferred from homology"/>
<reference evidence="11" key="2">
    <citation type="submission" date="2007-04" db="EMBL/GenBank/DDBJ databases">
        <title>The genome of the human body louse.</title>
        <authorList>
            <consortium name="The Human Body Louse Genome Consortium"/>
            <person name="Kirkness E."/>
            <person name="Walenz B."/>
            <person name="Hass B."/>
            <person name="Bruggner R."/>
            <person name="Strausberg R."/>
        </authorList>
    </citation>
    <scope>NUCLEOTIDE SEQUENCE</scope>
    <source>
        <strain evidence="11">USDA</strain>
    </source>
</reference>
<evidence type="ECO:0000313" key="12">
    <source>
        <dbReference type="EnsemblMetazoa" id="PHUM327770-PA"/>
    </source>
</evidence>
<evidence type="ECO:0000256" key="6">
    <source>
        <dbReference type="ARBA" id="ARBA00022792"/>
    </source>
</evidence>
<sequence>MESDEKVYNPNLFMRFTYLLFEKPVVWFRENIVEPNRKEYYWYHEKRRRVPTIDECYTNDTLCRFEADFQWAIDKRVDIEILKILNRRLTNCINENWYNKSKCNEIKDYLNTQKTNFFIKLSNGELRYTDGAYECYMKQKHRMAWERRHGPVGSGKKPLEERKPKVDEGDK</sequence>
<keyword evidence="7" id="KW-0249">Electron transport</keyword>
<dbReference type="RefSeq" id="XP_002427536.1">
    <property type="nucleotide sequence ID" value="XM_002427491.1"/>
</dbReference>
<dbReference type="PANTHER" id="PTHR13094:SF1">
    <property type="entry name" value="NADH DEHYDROGENASE [UBIQUINONE] 1 BETA SUBCOMPLEX SUBUNIT 10"/>
    <property type="match status" value="1"/>
</dbReference>
<organism>
    <name type="scientific">Pediculus humanus subsp. corporis</name>
    <name type="common">Body louse</name>
    <dbReference type="NCBI Taxonomy" id="121224"/>
    <lineage>
        <taxon>Eukaryota</taxon>
        <taxon>Metazoa</taxon>
        <taxon>Ecdysozoa</taxon>
        <taxon>Arthropoda</taxon>
        <taxon>Hexapoda</taxon>
        <taxon>Insecta</taxon>
        <taxon>Pterygota</taxon>
        <taxon>Neoptera</taxon>
        <taxon>Paraneoptera</taxon>
        <taxon>Psocodea</taxon>
        <taxon>Troctomorpha</taxon>
        <taxon>Phthiraptera</taxon>
        <taxon>Anoplura</taxon>
        <taxon>Pediculidae</taxon>
        <taxon>Pediculus</taxon>
    </lineage>
</organism>
<keyword evidence="5" id="KW-0679">Respiratory chain</keyword>
<evidence type="ECO:0000313" key="13">
    <source>
        <dbReference type="Proteomes" id="UP000009046"/>
    </source>
</evidence>
<evidence type="ECO:0000256" key="10">
    <source>
        <dbReference type="SAM" id="MobiDB-lite"/>
    </source>
</evidence>
<dbReference type="HOGENOM" id="CLU_112615_0_0_1"/>
<evidence type="ECO:0000256" key="2">
    <source>
        <dbReference type="ARBA" id="ARBA00008317"/>
    </source>
</evidence>
<feature type="compositionally biased region" description="Basic and acidic residues" evidence="10">
    <location>
        <begin position="157"/>
        <end position="171"/>
    </location>
</feature>
<keyword evidence="8" id="KW-0496">Mitochondrion</keyword>
<dbReference type="GO" id="GO:0045271">
    <property type="term" value="C:respiratory chain complex I"/>
    <property type="evidence" value="ECO:0007669"/>
    <property type="project" value="UniProtKB-ARBA"/>
</dbReference>
<dbReference type="EMBL" id="AAZO01003806">
    <property type="status" value="NOT_ANNOTATED_CDS"/>
    <property type="molecule type" value="Genomic_DNA"/>
</dbReference>
<reference evidence="12" key="3">
    <citation type="submission" date="2020-05" db="UniProtKB">
        <authorList>
            <consortium name="EnsemblMetazoa"/>
        </authorList>
    </citation>
    <scope>IDENTIFICATION</scope>
    <source>
        <strain evidence="12">USDA</strain>
    </source>
</reference>
<dbReference type="CTD" id="8236251"/>
<evidence type="ECO:0000313" key="11">
    <source>
        <dbReference type="EMBL" id="EEB14798.1"/>
    </source>
</evidence>
<keyword evidence="11" id="KW-0830">Ubiquinone</keyword>
<gene>
    <name evidence="12" type="primary">8236251</name>
    <name evidence="11" type="ORF">Phum_PHUM327770</name>
</gene>
<dbReference type="Proteomes" id="UP000009046">
    <property type="component" value="Unassembled WGS sequence"/>
</dbReference>
<dbReference type="FunCoup" id="E0VN32">
    <property type="interactions" value="1280"/>
</dbReference>
<dbReference type="InterPro" id="IPR019377">
    <property type="entry name" value="NADH_UbQ_OxRdtase_su10"/>
</dbReference>
<keyword evidence="9" id="KW-0472">Membrane</keyword>
<name>E0VN32_PEDHC</name>
<dbReference type="InterPro" id="IPR039993">
    <property type="entry name" value="NDUFB10"/>
</dbReference>
<evidence type="ECO:0000256" key="9">
    <source>
        <dbReference type="ARBA" id="ARBA00023136"/>
    </source>
</evidence>
<dbReference type="EnsemblMetazoa" id="PHUM327770-RA">
    <property type="protein sequence ID" value="PHUM327770-PA"/>
    <property type="gene ID" value="PHUM327770"/>
</dbReference>
<comment type="subcellular location">
    <subcellularLocation>
        <location evidence="1">Mitochondrion inner membrane</location>
        <topology evidence="1">Peripheral membrane protein</topology>
        <orientation evidence="1">Matrix side</orientation>
    </subcellularLocation>
</comment>
<evidence type="ECO:0000256" key="1">
    <source>
        <dbReference type="ARBA" id="ARBA00004443"/>
    </source>
</evidence>
<dbReference type="VEuPathDB" id="VectorBase:PHUM327770"/>
<dbReference type="KEGG" id="phu:Phum_PHUM327770"/>
<keyword evidence="13" id="KW-1185">Reference proteome</keyword>
<feature type="region of interest" description="Disordered" evidence="10">
    <location>
        <begin position="147"/>
        <end position="171"/>
    </location>
</feature>
<accession>E0VN32</accession>
<keyword evidence="6" id="KW-0999">Mitochondrion inner membrane</keyword>
<dbReference type="OrthoDB" id="6017729at2759"/>
<evidence type="ECO:0000256" key="8">
    <source>
        <dbReference type="ARBA" id="ARBA00023128"/>
    </source>
</evidence>
<dbReference type="OMA" id="ERPVYYH"/>
<dbReference type="GeneID" id="8236251"/>
<evidence type="ECO:0000256" key="5">
    <source>
        <dbReference type="ARBA" id="ARBA00022660"/>
    </source>
</evidence>
<dbReference type="InParanoid" id="E0VN32"/>
<dbReference type="GO" id="GO:0005743">
    <property type="term" value="C:mitochondrial inner membrane"/>
    <property type="evidence" value="ECO:0007669"/>
    <property type="project" value="UniProtKB-SubCell"/>
</dbReference>
<dbReference type="Pfam" id="PF10249">
    <property type="entry name" value="NDUFB10"/>
    <property type="match status" value="1"/>
</dbReference>
<dbReference type="eggNOG" id="KOG4009">
    <property type="taxonomic scope" value="Eukaryota"/>
</dbReference>
<dbReference type="STRING" id="121224.E0VN32"/>
<dbReference type="AlphaFoldDB" id="E0VN32"/>
<dbReference type="EMBL" id="DS235332">
    <property type="protein sequence ID" value="EEB14798.1"/>
    <property type="molecule type" value="Genomic_DNA"/>
</dbReference>
<dbReference type="PANTHER" id="PTHR13094">
    <property type="entry name" value="NADH-UBIQUINONE OXIDOREDUCTASE PDSW SUBUNIT"/>
    <property type="match status" value="1"/>
</dbReference>
<reference evidence="11" key="1">
    <citation type="submission" date="2007-04" db="EMBL/GenBank/DDBJ databases">
        <title>Annotation of Pediculus humanus corporis strain USDA.</title>
        <authorList>
            <person name="Kirkness E."/>
            <person name="Hannick L."/>
            <person name="Hass B."/>
            <person name="Bruggner R."/>
            <person name="Lawson D."/>
            <person name="Bidwell S."/>
            <person name="Joardar V."/>
            <person name="Caler E."/>
            <person name="Walenz B."/>
            <person name="Inman J."/>
            <person name="Schobel S."/>
            <person name="Galinsky K."/>
            <person name="Amedeo P."/>
            <person name="Strausberg R."/>
        </authorList>
    </citation>
    <scope>NUCLEOTIDE SEQUENCE</scope>
    <source>
        <strain evidence="11">USDA</strain>
    </source>
</reference>
<keyword evidence="4" id="KW-0813">Transport</keyword>
<evidence type="ECO:0000256" key="7">
    <source>
        <dbReference type="ARBA" id="ARBA00022982"/>
    </source>
</evidence>
<comment type="similarity">
    <text evidence="2">Belongs to the complex I NDUFB10 subunit family.</text>
</comment>
<protein>
    <recommendedName>
        <fullName evidence="3">NADH dehydrogenase [ubiquinone] 1 beta subcomplex subunit 10</fullName>
    </recommendedName>
</protein>
<evidence type="ECO:0000256" key="3">
    <source>
        <dbReference type="ARBA" id="ARBA00014109"/>
    </source>
</evidence>
<evidence type="ECO:0000256" key="4">
    <source>
        <dbReference type="ARBA" id="ARBA00022448"/>
    </source>
</evidence>